<dbReference type="EC" id="4.1.1.52" evidence="5"/>
<keyword evidence="7" id="KW-0378">Hydrolase</keyword>
<comment type="catalytic activity">
    <reaction evidence="4">
        <text>6-methylsalicylate + H(+) = 3-methylphenol + CO2</text>
        <dbReference type="Rhea" id="RHEA:23112"/>
        <dbReference type="ChEBI" id="CHEBI:15378"/>
        <dbReference type="ChEBI" id="CHEBI:16526"/>
        <dbReference type="ChEBI" id="CHEBI:17231"/>
        <dbReference type="ChEBI" id="CHEBI:36658"/>
        <dbReference type="EC" id="4.1.1.52"/>
    </reaction>
    <physiologicalReaction direction="left-to-right" evidence="4">
        <dbReference type="Rhea" id="RHEA:23113"/>
    </physiologicalReaction>
</comment>
<dbReference type="GO" id="GO:0005829">
    <property type="term" value="C:cytosol"/>
    <property type="evidence" value="ECO:0007669"/>
    <property type="project" value="TreeGrafter"/>
</dbReference>
<dbReference type="InterPro" id="IPR032466">
    <property type="entry name" value="Metal_Hydrolase"/>
</dbReference>
<evidence type="ECO:0000256" key="1">
    <source>
        <dbReference type="ARBA" id="ARBA00022723"/>
    </source>
</evidence>
<name>A0A2N3KRN7_9PROT</name>
<reference evidence="7 8" key="1">
    <citation type="submission" date="2017-09" db="EMBL/GenBank/DDBJ databases">
        <title>Biodiversity and function of Thalassospira species in the particle-attached aromatic-hydrocarbon-degrading consortia from the surface seawater of the South China Sea.</title>
        <authorList>
            <person name="Dong C."/>
            <person name="Liu R."/>
            <person name="Shao Z."/>
        </authorList>
    </citation>
    <scope>NUCLEOTIDE SEQUENCE [LARGE SCALE GENOMIC DNA]</scope>
    <source>
        <strain evidence="7 8">CSC1P2</strain>
    </source>
</reference>
<dbReference type="SUPFAM" id="SSF51556">
    <property type="entry name" value="Metallo-dependent hydrolases"/>
    <property type="match status" value="1"/>
</dbReference>
<evidence type="ECO:0000256" key="2">
    <source>
        <dbReference type="ARBA" id="ARBA00022833"/>
    </source>
</evidence>
<dbReference type="OrthoDB" id="9799024at2"/>
<dbReference type="GO" id="GO:0046872">
    <property type="term" value="F:metal ion binding"/>
    <property type="evidence" value="ECO:0007669"/>
    <property type="project" value="UniProtKB-KW"/>
</dbReference>
<gene>
    <name evidence="7" type="ORF">COO20_15920</name>
</gene>
<keyword evidence="1" id="KW-0479">Metal-binding</keyword>
<evidence type="ECO:0000256" key="5">
    <source>
        <dbReference type="ARBA" id="ARBA00038889"/>
    </source>
</evidence>
<dbReference type="Pfam" id="PF04909">
    <property type="entry name" value="Amidohydro_2"/>
    <property type="match status" value="1"/>
</dbReference>
<evidence type="ECO:0000256" key="4">
    <source>
        <dbReference type="ARBA" id="ARBA00036832"/>
    </source>
</evidence>
<comment type="caution">
    <text evidence="7">The sequence shown here is derived from an EMBL/GenBank/DDBJ whole genome shotgun (WGS) entry which is preliminary data.</text>
</comment>
<dbReference type="EMBL" id="NWTK01000010">
    <property type="protein sequence ID" value="PKR53156.1"/>
    <property type="molecule type" value="Genomic_DNA"/>
</dbReference>
<protein>
    <recommendedName>
        <fullName evidence="5">6-methylsalicylate decarboxylase</fullName>
        <ecNumber evidence="5">4.1.1.52</ecNumber>
    </recommendedName>
</protein>
<dbReference type="InterPro" id="IPR006680">
    <property type="entry name" value="Amidohydro-rel"/>
</dbReference>
<keyword evidence="2" id="KW-0862">Zinc</keyword>
<evidence type="ECO:0000313" key="8">
    <source>
        <dbReference type="Proteomes" id="UP000233597"/>
    </source>
</evidence>
<sequence>MPSFDRIDVHQHVIPPYWANALQQHGGDPSGWHMPEWSPAKAIEFMDRLQIKTGILSLTAPGIAGWQGDARCDMARAVNDYSADLVSRDPQRFGNFITLPLPDIENALREIDRGFDELNADGVVLLSNYDGLYPGDAAFEPVWAALNARKAVVFIHPTKPFGLDVINGMPAPTLDYPFDTTRLAVQLVFNGVTRRYPDLKIILSHAGGFLPYAAQRFAELATAIREDITDANAVLEEFRRYYFDTALSSSQFALPSLLAFAKPGHILFGSDFPYAPARIGKSFADQLDASSLISAPEKAAINRQSALALFPRLAG</sequence>
<dbReference type="Proteomes" id="UP000233597">
    <property type="component" value="Unassembled WGS sequence"/>
</dbReference>
<dbReference type="AlphaFoldDB" id="A0A2N3KRN7"/>
<dbReference type="PANTHER" id="PTHR21240">
    <property type="entry name" value="2-AMINO-3-CARBOXYLMUCONATE-6-SEMIALDEHYDE DECARBOXYLASE"/>
    <property type="match status" value="1"/>
</dbReference>
<feature type="domain" description="Amidohydrolase-related" evidence="6">
    <location>
        <begin position="7"/>
        <end position="311"/>
    </location>
</feature>
<dbReference type="InterPro" id="IPR032465">
    <property type="entry name" value="ACMSD"/>
</dbReference>
<dbReference type="GO" id="GO:0019748">
    <property type="term" value="P:secondary metabolic process"/>
    <property type="evidence" value="ECO:0007669"/>
    <property type="project" value="TreeGrafter"/>
</dbReference>
<dbReference type="GO" id="GO:0047596">
    <property type="term" value="F:6-methylsalicylate decarboxylase activity"/>
    <property type="evidence" value="ECO:0007669"/>
    <property type="project" value="UniProtKB-EC"/>
</dbReference>
<dbReference type="RefSeq" id="WP_101268304.1">
    <property type="nucleotide sequence ID" value="NZ_NWTK01000010.1"/>
</dbReference>
<evidence type="ECO:0000259" key="6">
    <source>
        <dbReference type="Pfam" id="PF04909"/>
    </source>
</evidence>
<evidence type="ECO:0000313" key="7">
    <source>
        <dbReference type="EMBL" id="PKR53156.1"/>
    </source>
</evidence>
<proteinExistence type="predicted"/>
<accession>A0A2N3KRN7</accession>
<dbReference type="Gene3D" id="3.20.20.140">
    <property type="entry name" value="Metal-dependent hydrolases"/>
    <property type="match status" value="1"/>
</dbReference>
<keyword evidence="3" id="KW-0456">Lyase</keyword>
<dbReference type="GO" id="GO:0016787">
    <property type="term" value="F:hydrolase activity"/>
    <property type="evidence" value="ECO:0007669"/>
    <property type="project" value="UniProtKB-KW"/>
</dbReference>
<evidence type="ECO:0000256" key="3">
    <source>
        <dbReference type="ARBA" id="ARBA00023239"/>
    </source>
</evidence>
<dbReference type="PANTHER" id="PTHR21240:SF29">
    <property type="entry name" value="AMIDOHYDROLASE-RELATED DOMAIN-CONTAINING PROTEIN"/>
    <property type="match status" value="1"/>
</dbReference>
<organism evidence="7 8">
    <name type="scientific">Thalassospira marina</name>
    <dbReference type="NCBI Taxonomy" id="2048283"/>
    <lineage>
        <taxon>Bacteria</taxon>
        <taxon>Pseudomonadati</taxon>
        <taxon>Pseudomonadota</taxon>
        <taxon>Alphaproteobacteria</taxon>
        <taxon>Rhodospirillales</taxon>
        <taxon>Thalassospiraceae</taxon>
        <taxon>Thalassospira</taxon>
    </lineage>
</organism>